<proteinExistence type="predicted"/>
<reference evidence="1" key="1">
    <citation type="submission" date="2016-01" db="EMBL/GenBank/DDBJ databases">
        <authorList>
            <person name="Peeters C."/>
        </authorList>
    </citation>
    <scope>NUCLEOTIDE SEQUENCE [LARGE SCALE GENOMIC DNA]</scope>
    <source>
        <strain evidence="1">LMG 29323</strain>
    </source>
</reference>
<dbReference type="STRING" id="1777141.AWB80_07753"/>
<evidence type="ECO:0000313" key="1">
    <source>
        <dbReference type="EMBL" id="SAK99926.1"/>
    </source>
</evidence>
<gene>
    <name evidence="1" type="ORF">AWB80_07753</name>
</gene>
<accession>A0A158E0E5</accession>
<sequence length="80" mass="8203">MTAGLCSPNGAPLVSGTITKGYLVDGPIYSDADAEGEDPGSLNDSQGYITPVAARAVIVIECDDADIGEVACIFVRMPEV</sequence>
<dbReference type="Proteomes" id="UP000054911">
    <property type="component" value="Unassembled WGS sequence"/>
</dbReference>
<name>A0A158E0E5_9BURK</name>
<dbReference type="EMBL" id="FCOE02000055">
    <property type="protein sequence ID" value="SAK99926.1"/>
    <property type="molecule type" value="Genomic_DNA"/>
</dbReference>
<dbReference type="AlphaFoldDB" id="A0A158E0E5"/>
<protein>
    <submittedName>
        <fullName evidence="1">Phosphatidylserine decarboxylase</fullName>
    </submittedName>
</protein>
<organism evidence="1 2">
    <name type="scientific">Caballeronia pedi</name>
    <dbReference type="NCBI Taxonomy" id="1777141"/>
    <lineage>
        <taxon>Bacteria</taxon>
        <taxon>Pseudomonadati</taxon>
        <taxon>Pseudomonadota</taxon>
        <taxon>Betaproteobacteria</taxon>
        <taxon>Burkholderiales</taxon>
        <taxon>Burkholderiaceae</taxon>
        <taxon>Caballeronia</taxon>
    </lineage>
</organism>
<evidence type="ECO:0000313" key="2">
    <source>
        <dbReference type="Proteomes" id="UP000054911"/>
    </source>
</evidence>
<keyword evidence="2" id="KW-1185">Reference proteome</keyword>
<comment type="caution">
    <text evidence="1">The sequence shown here is derived from an EMBL/GenBank/DDBJ whole genome shotgun (WGS) entry which is preliminary data.</text>
</comment>